<evidence type="ECO:0000256" key="1">
    <source>
        <dbReference type="ARBA" id="ARBA00009156"/>
    </source>
</evidence>
<proteinExistence type="inferred from homology"/>
<protein>
    <submittedName>
        <fullName evidence="6">FGGY-family carbohydrate kinase</fullName>
    </submittedName>
</protein>
<evidence type="ECO:0000256" key="2">
    <source>
        <dbReference type="ARBA" id="ARBA00022679"/>
    </source>
</evidence>
<evidence type="ECO:0000313" key="6">
    <source>
        <dbReference type="EMBL" id="QLF71151.1"/>
    </source>
</evidence>
<dbReference type="InterPro" id="IPR043129">
    <property type="entry name" value="ATPase_NBD"/>
</dbReference>
<name>A0ABX6QRA4_9HYPH</name>
<dbReference type="Gene3D" id="3.30.420.40">
    <property type="match status" value="1"/>
</dbReference>
<dbReference type="PANTHER" id="PTHR43435">
    <property type="entry name" value="RIBULOKINASE"/>
    <property type="match status" value="1"/>
</dbReference>
<evidence type="ECO:0000313" key="7">
    <source>
        <dbReference type="Proteomes" id="UP000308530"/>
    </source>
</evidence>
<keyword evidence="3 6" id="KW-0418">Kinase</keyword>
<evidence type="ECO:0000259" key="5">
    <source>
        <dbReference type="Pfam" id="PF02782"/>
    </source>
</evidence>
<dbReference type="PIRSF" id="PIRSF000538">
    <property type="entry name" value="GlpK"/>
    <property type="match status" value="1"/>
</dbReference>
<dbReference type="Pfam" id="PF00370">
    <property type="entry name" value="FGGY_N"/>
    <property type="match status" value="1"/>
</dbReference>
<evidence type="ECO:0000259" key="4">
    <source>
        <dbReference type="Pfam" id="PF00370"/>
    </source>
</evidence>
<dbReference type="Proteomes" id="UP000308530">
    <property type="component" value="Chromosome"/>
</dbReference>
<comment type="similarity">
    <text evidence="1">Belongs to the FGGY kinase family.</text>
</comment>
<evidence type="ECO:0000256" key="3">
    <source>
        <dbReference type="ARBA" id="ARBA00022777"/>
    </source>
</evidence>
<dbReference type="PANTHER" id="PTHR43435:SF4">
    <property type="entry name" value="FGGY CARBOHYDRATE KINASE DOMAIN-CONTAINING PROTEIN"/>
    <property type="match status" value="1"/>
</dbReference>
<dbReference type="RefSeq" id="WP_138287846.1">
    <property type="nucleotide sequence ID" value="NZ_CP058350.1"/>
</dbReference>
<dbReference type="InterPro" id="IPR018484">
    <property type="entry name" value="FGGY_N"/>
</dbReference>
<dbReference type="GO" id="GO:0016301">
    <property type="term" value="F:kinase activity"/>
    <property type="evidence" value="ECO:0007669"/>
    <property type="project" value="UniProtKB-KW"/>
</dbReference>
<dbReference type="InterPro" id="IPR018485">
    <property type="entry name" value="FGGY_C"/>
</dbReference>
<accession>A0ABX6QRA4</accession>
<organism evidence="6 7">
    <name type="scientific">Peteryoungia desertarenae</name>
    <dbReference type="NCBI Taxonomy" id="1813451"/>
    <lineage>
        <taxon>Bacteria</taxon>
        <taxon>Pseudomonadati</taxon>
        <taxon>Pseudomonadota</taxon>
        <taxon>Alphaproteobacteria</taxon>
        <taxon>Hyphomicrobiales</taxon>
        <taxon>Rhizobiaceae</taxon>
        <taxon>Peteryoungia</taxon>
    </lineage>
</organism>
<gene>
    <name evidence="6" type="ORF">FE840_017200</name>
</gene>
<dbReference type="Gene3D" id="1.20.58.2240">
    <property type="match status" value="1"/>
</dbReference>
<dbReference type="EMBL" id="CP058350">
    <property type="protein sequence ID" value="QLF71151.1"/>
    <property type="molecule type" value="Genomic_DNA"/>
</dbReference>
<feature type="domain" description="Carbohydrate kinase FGGY N-terminal" evidence="4">
    <location>
        <begin position="5"/>
        <end position="260"/>
    </location>
</feature>
<dbReference type="InterPro" id="IPR000577">
    <property type="entry name" value="Carb_kinase_FGGY"/>
</dbReference>
<sequence>MRDHVIAVDVGTGSARAGIVDVQGTLLCRREHPIETRFEGDTRAEHASEQIWRAVCVAVGEALSASGVAATKIAAIAFDATCSLVLRDRKGEPLALTREDGKTFDTILWLDHRAAAEADECTATDHAAIRHTGEVMSPEMEIPKLLWLKRHRPDLWNKLGYAFDLADFLTWRASGSNARSLCTITAKWNFQQHQTEGWPRDFLAKLGLDDLEDRASLPRIGHPVGDAVGRLTRQAAADLGLDVSVVVASGMVDAYAGALGVLGGYGHAPQSLSRQIALIGGTSSCLIAFAPEPRFRRSLWGPYYEAVFPGQWLVEAGQSATGALLNHLLSLHSAGGTPTTALHQKVIARVSQLRAEAGPGLADHINILPDFHGNRSPFADPNLTGVITGLTLDTSFDGLCRLYWRACVAIALGLRQILETMAASGMQTEQLHLTGGHVKNPLLTELYGDVTGCDLAIPETDDAVLVGTAINAAAAARLHPSLAEAGRAMAPKARMRKVDPDAHRRYERDYRRFLAMQRHRAELDGM</sequence>
<dbReference type="InterPro" id="IPR006003">
    <property type="entry name" value="FGGY_RbtK-like"/>
</dbReference>
<keyword evidence="7" id="KW-1185">Reference proteome</keyword>
<feature type="domain" description="Carbohydrate kinase FGGY C-terminal" evidence="5">
    <location>
        <begin position="278"/>
        <end position="476"/>
    </location>
</feature>
<dbReference type="NCBIfam" id="TIGR01315">
    <property type="entry name" value="5C_CHO_kinase"/>
    <property type="match status" value="1"/>
</dbReference>
<keyword evidence="2" id="KW-0808">Transferase</keyword>
<dbReference type="Pfam" id="PF02782">
    <property type="entry name" value="FGGY_C"/>
    <property type="match status" value="1"/>
</dbReference>
<reference evidence="6 7" key="1">
    <citation type="submission" date="2020-06" db="EMBL/GenBank/DDBJ databases">
        <title>Genome sequence of Rhizobium sp strain ADMK78.</title>
        <authorList>
            <person name="Rahi P."/>
        </authorList>
    </citation>
    <scope>NUCLEOTIDE SEQUENCE [LARGE SCALE GENOMIC DNA]</scope>
    <source>
        <strain evidence="6 7">ADMK78</strain>
    </source>
</reference>
<dbReference type="SUPFAM" id="SSF53067">
    <property type="entry name" value="Actin-like ATPase domain"/>
    <property type="match status" value="2"/>
</dbReference>
<dbReference type="CDD" id="cd07782">
    <property type="entry name" value="ASKHA_NBD_FGGY_D-RBK"/>
    <property type="match status" value="1"/>
</dbReference>